<accession>A0ABQ5YRR6</accession>
<name>A0ABQ5YRR6_9BURK</name>
<organism evidence="3 4">
    <name type="scientific">Limnobacter litoralis</name>
    <dbReference type="NCBI Taxonomy" id="481366"/>
    <lineage>
        <taxon>Bacteria</taxon>
        <taxon>Pseudomonadati</taxon>
        <taxon>Pseudomonadota</taxon>
        <taxon>Betaproteobacteria</taxon>
        <taxon>Burkholderiales</taxon>
        <taxon>Burkholderiaceae</taxon>
        <taxon>Limnobacter</taxon>
    </lineage>
</organism>
<sequence length="177" mass="19176">MKHAWTSAVLLTTLSQQAHAVQYLNTEQAQKALFPQATGFTEQDWLLTPSQLAAVEQLAGQRPNNPHVRVLKAQQGQAVLGYVVLDSVIGKYDLIDYAVGLNADATVKQIEIMAYRESHGFEIRSPAWRAQFAGKSASHGLRVGDGIANISGATLSCTHVTDGVRRIAAVAQVMLRP</sequence>
<dbReference type="Pfam" id="PF04205">
    <property type="entry name" value="FMN_bind"/>
    <property type="match status" value="1"/>
</dbReference>
<dbReference type="SMART" id="SM00900">
    <property type="entry name" value="FMN_bind"/>
    <property type="match status" value="1"/>
</dbReference>
<dbReference type="InterPro" id="IPR007329">
    <property type="entry name" value="FMN-bd"/>
</dbReference>
<keyword evidence="1" id="KW-0732">Signal</keyword>
<feature type="domain" description="FMN-binding" evidence="2">
    <location>
        <begin position="90"/>
        <end position="171"/>
    </location>
</feature>
<protein>
    <recommendedName>
        <fullName evidence="2">FMN-binding domain-containing protein</fullName>
    </recommendedName>
</protein>
<keyword evidence="4" id="KW-1185">Reference proteome</keyword>
<dbReference type="Proteomes" id="UP001156664">
    <property type="component" value="Unassembled WGS sequence"/>
</dbReference>
<dbReference type="RefSeq" id="WP_284281071.1">
    <property type="nucleotide sequence ID" value="NZ_BSOJ01000015.1"/>
</dbReference>
<gene>
    <name evidence="3" type="ORF">GCM10007875_15600</name>
</gene>
<reference evidence="4" key="1">
    <citation type="journal article" date="2019" name="Int. J. Syst. Evol. Microbiol.">
        <title>The Global Catalogue of Microorganisms (GCM) 10K type strain sequencing project: providing services to taxonomists for standard genome sequencing and annotation.</title>
        <authorList>
            <consortium name="The Broad Institute Genomics Platform"/>
            <consortium name="The Broad Institute Genome Sequencing Center for Infectious Disease"/>
            <person name="Wu L."/>
            <person name="Ma J."/>
        </authorList>
    </citation>
    <scope>NUCLEOTIDE SEQUENCE [LARGE SCALE GENOMIC DNA]</scope>
    <source>
        <strain evidence="4">NBRC 105857</strain>
    </source>
</reference>
<dbReference type="EMBL" id="BSOJ01000015">
    <property type="protein sequence ID" value="GLR26470.1"/>
    <property type="molecule type" value="Genomic_DNA"/>
</dbReference>
<evidence type="ECO:0000313" key="4">
    <source>
        <dbReference type="Proteomes" id="UP001156664"/>
    </source>
</evidence>
<feature type="chain" id="PRO_5045474163" description="FMN-binding domain-containing protein" evidence="1">
    <location>
        <begin position="21"/>
        <end position="177"/>
    </location>
</feature>
<proteinExistence type="predicted"/>
<evidence type="ECO:0000259" key="2">
    <source>
        <dbReference type="SMART" id="SM00900"/>
    </source>
</evidence>
<comment type="caution">
    <text evidence="3">The sequence shown here is derived from an EMBL/GenBank/DDBJ whole genome shotgun (WGS) entry which is preliminary data.</text>
</comment>
<feature type="signal peptide" evidence="1">
    <location>
        <begin position="1"/>
        <end position="20"/>
    </location>
</feature>
<evidence type="ECO:0000256" key="1">
    <source>
        <dbReference type="SAM" id="SignalP"/>
    </source>
</evidence>
<evidence type="ECO:0000313" key="3">
    <source>
        <dbReference type="EMBL" id="GLR26470.1"/>
    </source>
</evidence>